<comment type="similarity">
    <text evidence="1">Belongs to the sulfatase family.</text>
</comment>
<dbReference type="InterPro" id="IPR000917">
    <property type="entry name" value="Sulfatase_N"/>
</dbReference>
<dbReference type="RefSeq" id="WP_080859961.1">
    <property type="nucleotide sequence ID" value="NZ_CP077405.1"/>
</dbReference>
<dbReference type="Gene3D" id="3.40.720.10">
    <property type="entry name" value="Alkaline Phosphatase, subunit A"/>
    <property type="match status" value="1"/>
</dbReference>
<dbReference type="Pfam" id="PF00884">
    <property type="entry name" value="Sulfatase"/>
    <property type="match status" value="1"/>
</dbReference>
<comment type="caution">
    <text evidence="4">The sequence shown here is derived from an EMBL/GenBank/DDBJ whole genome shotgun (WGS) entry which is preliminary data.</text>
</comment>
<evidence type="ECO:0000313" key="4">
    <source>
        <dbReference type="EMBL" id="OQM40220.1"/>
    </source>
</evidence>
<sequence>MKKNIIFWHLESLNHTIFNHRQWFPFANKIYNQSLRFNNFISSATSSLMALSDLLHGDDNTLEHNTHLEENISIHRHNPALFDVLKQHGYTTAGMGYPKNWANVDAIWSETDTFNWYDTSKKMLAEMQQVVSRPEPFALYLWNLSSHLCYYDDIKKGGANSLERWQRGYQSMDFMVGQTIKMLLEAKKLDNTMIVAFGDHGDDFWGHGFNGGYTHGIEPYTPLVHTPAFIFCPGMKAVDLNHMVSMVDIYNTVLTLLDIAVAKKTEPHTFALTPQRRFCYSRNLFAQQKSQHDGSPLRKGYAITSEHFHVMKIDDQLKMFLWKADPTNHFDILPLIKYKKSGEAYLDLEKAHSQRTGGIHPHMQHFFSAEMVPLIAQNLHDMKTQLDTWIKNKSQVHPAK</sequence>
<dbReference type="InterPro" id="IPR050738">
    <property type="entry name" value="Sulfatase"/>
</dbReference>
<dbReference type="PANTHER" id="PTHR42693:SF53">
    <property type="entry name" value="ENDO-4-O-SULFATASE"/>
    <property type="match status" value="1"/>
</dbReference>
<evidence type="ECO:0000259" key="3">
    <source>
        <dbReference type="Pfam" id="PF00884"/>
    </source>
</evidence>
<keyword evidence="2" id="KW-0378">Hydrolase</keyword>
<dbReference type="Proteomes" id="UP000192573">
    <property type="component" value="Unassembled WGS sequence"/>
</dbReference>
<name>A0A1V8NUY5_CITBR</name>
<evidence type="ECO:0000256" key="1">
    <source>
        <dbReference type="ARBA" id="ARBA00008779"/>
    </source>
</evidence>
<evidence type="ECO:0000313" key="5">
    <source>
        <dbReference type="Proteomes" id="UP000192573"/>
    </source>
</evidence>
<dbReference type="InterPro" id="IPR017850">
    <property type="entry name" value="Alkaline_phosphatase_core_sf"/>
</dbReference>
<organism evidence="4 5">
    <name type="scientific">Citrobacter braakii</name>
    <dbReference type="NCBI Taxonomy" id="57706"/>
    <lineage>
        <taxon>Bacteria</taxon>
        <taxon>Pseudomonadati</taxon>
        <taxon>Pseudomonadota</taxon>
        <taxon>Gammaproteobacteria</taxon>
        <taxon>Enterobacterales</taxon>
        <taxon>Enterobacteriaceae</taxon>
        <taxon>Citrobacter</taxon>
        <taxon>Citrobacter freundii complex</taxon>
    </lineage>
</organism>
<proteinExistence type="inferred from homology"/>
<protein>
    <recommendedName>
        <fullName evidence="3">Sulfatase N-terminal domain-containing protein</fullName>
    </recommendedName>
</protein>
<dbReference type="SUPFAM" id="SSF53649">
    <property type="entry name" value="Alkaline phosphatase-like"/>
    <property type="match status" value="1"/>
</dbReference>
<feature type="domain" description="Sulfatase N-terminal" evidence="3">
    <location>
        <begin position="6"/>
        <end position="259"/>
    </location>
</feature>
<dbReference type="PANTHER" id="PTHR42693">
    <property type="entry name" value="ARYLSULFATASE FAMILY MEMBER"/>
    <property type="match status" value="1"/>
</dbReference>
<dbReference type="AlphaFoldDB" id="A0A1V8NUY5"/>
<gene>
    <name evidence="4" type="ORF">BZK42_20400</name>
</gene>
<dbReference type="GO" id="GO:0004065">
    <property type="term" value="F:arylsulfatase activity"/>
    <property type="evidence" value="ECO:0007669"/>
    <property type="project" value="TreeGrafter"/>
</dbReference>
<reference evidence="4 5" key="1">
    <citation type="submission" date="2017-03" db="EMBL/GenBank/DDBJ databases">
        <authorList>
            <person name="Afonso C.L."/>
            <person name="Miller P.J."/>
            <person name="Scott M.A."/>
            <person name="Spackman E."/>
            <person name="Goraichik I."/>
            <person name="Dimitrov K.M."/>
            <person name="Suarez D.L."/>
            <person name="Swayne D.E."/>
        </authorList>
    </citation>
    <scope>NUCLEOTIDE SEQUENCE [LARGE SCALE GENOMIC DNA]</scope>
    <source>
        <strain evidence="4 5">ATCC 51113</strain>
    </source>
</reference>
<evidence type="ECO:0000256" key="2">
    <source>
        <dbReference type="ARBA" id="ARBA00022801"/>
    </source>
</evidence>
<dbReference type="EMBL" id="NAEW01000012">
    <property type="protein sequence ID" value="OQM40220.1"/>
    <property type="molecule type" value="Genomic_DNA"/>
</dbReference>
<accession>A0A1V8NUY5</accession>